<evidence type="ECO:0000313" key="2">
    <source>
        <dbReference type="Proteomes" id="UP000186230"/>
    </source>
</evidence>
<organism evidence="1 2">
    <name type="scientific">Christiangramia flava JLT2011</name>
    <dbReference type="NCBI Taxonomy" id="1229726"/>
    <lineage>
        <taxon>Bacteria</taxon>
        <taxon>Pseudomonadati</taxon>
        <taxon>Bacteroidota</taxon>
        <taxon>Flavobacteriia</taxon>
        <taxon>Flavobacteriales</taxon>
        <taxon>Flavobacteriaceae</taxon>
        <taxon>Christiangramia</taxon>
    </lineage>
</organism>
<accession>A0A1L7I7B9</accession>
<evidence type="ECO:0000313" key="1">
    <source>
        <dbReference type="EMBL" id="APU69508.1"/>
    </source>
</evidence>
<sequence>MKFFKLFILILISSQIHAQKLPGKWLMYTPGDTYMIPAVPIFEFQNDSITTYNFDEIYSQAPYRVENDILYTSNNRMGRIRFITENELVCSLENGGDFHWTRIRPTETNLSEEALAELQFKLKTNESKKEILVDLGEQNSENDGFRLERIGDSYFLSFYKRKKRSKVLFIQKVTYSEIVLAGYPGQPEMTAQLITE</sequence>
<dbReference type="AlphaFoldDB" id="A0A1L7I7B9"/>
<dbReference type="Proteomes" id="UP000186230">
    <property type="component" value="Chromosome"/>
</dbReference>
<proteinExistence type="predicted"/>
<dbReference type="RefSeq" id="WP_083645171.1">
    <property type="nucleotide sequence ID" value="NZ_AMRU01000015.1"/>
</dbReference>
<name>A0A1L7I7B9_9FLAO</name>
<gene>
    <name evidence="1" type="ORF">GRFL_2784</name>
</gene>
<dbReference type="KEGG" id="gfl:GRFL_2784"/>
<reference evidence="1 2" key="1">
    <citation type="submission" date="2016-07" db="EMBL/GenBank/DDBJ databases">
        <title>Multi-omics approach to identify versatile polysaccharide utilization systems of a marine flavobacterium Gramella flava.</title>
        <authorList>
            <person name="Tang K."/>
        </authorList>
    </citation>
    <scope>NUCLEOTIDE SEQUENCE [LARGE SCALE GENOMIC DNA]</scope>
    <source>
        <strain evidence="1 2">JLT2011</strain>
    </source>
</reference>
<dbReference type="EMBL" id="CP016359">
    <property type="protein sequence ID" value="APU69508.1"/>
    <property type="molecule type" value="Genomic_DNA"/>
</dbReference>
<protein>
    <submittedName>
        <fullName evidence="1">Uncharacterized protein</fullName>
    </submittedName>
</protein>
<dbReference type="STRING" id="1229726.GRFL_2784"/>
<keyword evidence="2" id="KW-1185">Reference proteome</keyword>
<dbReference type="OrthoDB" id="1451537at2"/>